<dbReference type="Proteomes" id="UP000184499">
    <property type="component" value="Unassembled WGS sequence"/>
</dbReference>
<organism evidence="1 2">
    <name type="scientific">Aspergillus brasiliensis (strain CBS 101740 / IMI 381727 / IBT 21946)</name>
    <dbReference type="NCBI Taxonomy" id="767769"/>
    <lineage>
        <taxon>Eukaryota</taxon>
        <taxon>Fungi</taxon>
        <taxon>Dikarya</taxon>
        <taxon>Ascomycota</taxon>
        <taxon>Pezizomycotina</taxon>
        <taxon>Eurotiomycetes</taxon>
        <taxon>Eurotiomycetidae</taxon>
        <taxon>Eurotiales</taxon>
        <taxon>Aspergillaceae</taxon>
        <taxon>Aspergillus</taxon>
        <taxon>Aspergillus subgen. Circumdati</taxon>
    </lineage>
</organism>
<evidence type="ECO:0000313" key="1">
    <source>
        <dbReference type="EMBL" id="OJJ66496.1"/>
    </source>
</evidence>
<reference evidence="2" key="1">
    <citation type="journal article" date="2017" name="Genome Biol.">
        <title>Comparative genomics reveals high biological diversity and specific adaptations in the industrially and medically important fungal genus Aspergillus.</title>
        <authorList>
            <person name="de Vries R.P."/>
            <person name="Riley R."/>
            <person name="Wiebenga A."/>
            <person name="Aguilar-Osorio G."/>
            <person name="Amillis S."/>
            <person name="Uchima C.A."/>
            <person name="Anderluh G."/>
            <person name="Asadollahi M."/>
            <person name="Askin M."/>
            <person name="Barry K."/>
            <person name="Battaglia E."/>
            <person name="Bayram O."/>
            <person name="Benocci T."/>
            <person name="Braus-Stromeyer S.A."/>
            <person name="Caldana C."/>
            <person name="Canovas D."/>
            <person name="Cerqueira G.C."/>
            <person name="Chen F."/>
            <person name="Chen W."/>
            <person name="Choi C."/>
            <person name="Clum A."/>
            <person name="Dos Santos R.A."/>
            <person name="Damasio A.R."/>
            <person name="Diallinas G."/>
            <person name="Emri T."/>
            <person name="Fekete E."/>
            <person name="Flipphi M."/>
            <person name="Freyberg S."/>
            <person name="Gallo A."/>
            <person name="Gournas C."/>
            <person name="Habgood R."/>
            <person name="Hainaut M."/>
            <person name="Harispe M.L."/>
            <person name="Henrissat B."/>
            <person name="Hilden K.S."/>
            <person name="Hope R."/>
            <person name="Hossain A."/>
            <person name="Karabika E."/>
            <person name="Karaffa L."/>
            <person name="Karanyi Z."/>
            <person name="Krasevec N."/>
            <person name="Kuo A."/>
            <person name="Kusch H."/>
            <person name="LaButti K."/>
            <person name="Lagendijk E.L."/>
            <person name="Lapidus A."/>
            <person name="Levasseur A."/>
            <person name="Lindquist E."/>
            <person name="Lipzen A."/>
            <person name="Logrieco A.F."/>
            <person name="MacCabe A."/>
            <person name="Maekelae M.R."/>
            <person name="Malavazi I."/>
            <person name="Melin P."/>
            <person name="Meyer V."/>
            <person name="Mielnichuk N."/>
            <person name="Miskei M."/>
            <person name="Molnar A.P."/>
            <person name="Mule G."/>
            <person name="Ngan C.Y."/>
            <person name="Orejas M."/>
            <person name="Orosz E."/>
            <person name="Ouedraogo J.P."/>
            <person name="Overkamp K.M."/>
            <person name="Park H.-S."/>
            <person name="Perrone G."/>
            <person name="Piumi F."/>
            <person name="Punt P.J."/>
            <person name="Ram A.F."/>
            <person name="Ramon A."/>
            <person name="Rauscher S."/>
            <person name="Record E."/>
            <person name="Riano-Pachon D.M."/>
            <person name="Robert V."/>
            <person name="Roehrig J."/>
            <person name="Ruller R."/>
            <person name="Salamov A."/>
            <person name="Salih N.S."/>
            <person name="Samson R.A."/>
            <person name="Sandor E."/>
            <person name="Sanguinetti M."/>
            <person name="Schuetze T."/>
            <person name="Sepcic K."/>
            <person name="Shelest E."/>
            <person name="Sherlock G."/>
            <person name="Sophianopoulou V."/>
            <person name="Squina F.M."/>
            <person name="Sun H."/>
            <person name="Susca A."/>
            <person name="Todd R.B."/>
            <person name="Tsang A."/>
            <person name="Unkles S.E."/>
            <person name="van de Wiele N."/>
            <person name="van Rossen-Uffink D."/>
            <person name="Oliveira J.V."/>
            <person name="Vesth T.C."/>
            <person name="Visser J."/>
            <person name="Yu J.-H."/>
            <person name="Zhou M."/>
            <person name="Andersen M.R."/>
            <person name="Archer D.B."/>
            <person name="Baker S.E."/>
            <person name="Benoit I."/>
            <person name="Brakhage A.A."/>
            <person name="Braus G.H."/>
            <person name="Fischer R."/>
            <person name="Frisvad J.C."/>
            <person name="Goldman G.H."/>
            <person name="Houbraken J."/>
            <person name="Oakley B."/>
            <person name="Pocsi I."/>
            <person name="Scazzocchio C."/>
            <person name="Seiboth B."/>
            <person name="vanKuyk P.A."/>
            <person name="Wortman J."/>
            <person name="Dyer P.S."/>
            <person name="Grigoriev I.V."/>
        </authorList>
    </citation>
    <scope>NUCLEOTIDE SEQUENCE [LARGE SCALE GENOMIC DNA]</scope>
    <source>
        <strain evidence="2">CBS 101740 / IMI 381727 / IBT 21946</strain>
    </source>
</reference>
<proteinExistence type="predicted"/>
<dbReference type="RefSeq" id="XP_067473746.1">
    <property type="nucleotide sequence ID" value="XM_067624664.1"/>
</dbReference>
<protein>
    <submittedName>
        <fullName evidence="1">Uncharacterized protein</fullName>
    </submittedName>
</protein>
<sequence length="191" mass="21539">MQGYRSEGLVTLQVPGKNYPTKFTRYNSVSQKILGTIDIYFFMHIGSYTGLSTRMVFRGVAPPLGPGLASPQTSIGEVVYEEILPKLDHTLWRICAGDMWWTMWLYGPEVFRRPITLQIRDKNACALGEALSRGPHRQGQVGDDSGVITEYYLSVCLCLVHTWYPYGKVTRPQTGSIIGDGPDRQFPSSRW</sequence>
<accession>A0A1L9U499</accession>
<name>A0A1L9U499_ASPBC</name>
<gene>
    <name evidence="1" type="ORF">ASPBRDRAFT_418209</name>
</gene>
<dbReference type="AlphaFoldDB" id="A0A1L9U499"/>
<dbReference type="EMBL" id="KV878698">
    <property type="protein sequence ID" value="OJJ66496.1"/>
    <property type="molecule type" value="Genomic_DNA"/>
</dbReference>
<evidence type="ECO:0000313" key="2">
    <source>
        <dbReference type="Proteomes" id="UP000184499"/>
    </source>
</evidence>
<dbReference type="GeneID" id="93577152"/>
<dbReference type="VEuPathDB" id="FungiDB:ASPBRDRAFT_418209"/>
<keyword evidence="2" id="KW-1185">Reference proteome</keyword>